<feature type="transmembrane region" description="Helical" evidence="5">
    <location>
        <begin position="121"/>
        <end position="143"/>
    </location>
</feature>
<comment type="caution">
    <text evidence="7">The sequence shown here is derived from an EMBL/GenBank/DDBJ whole genome shotgun (WGS) entry which is preliminary data.</text>
</comment>
<dbReference type="GO" id="GO:0140359">
    <property type="term" value="F:ABC-type transporter activity"/>
    <property type="evidence" value="ECO:0007669"/>
    <property type="project" value="InterPro"/>
</dbReference>
<dbReference type="PANTHER" id="PTHR24221:SF621">
    <property type="entry name" value="ABC TRANSPORTER B FAMILY MEMBER 21"/>
    <property type="match status" value="1"/>
</dbReference>
<reference evidence="7 8" key="1">
    <citation type="submission" date="2020-10" db="EMBL/GenBank/DDBJ databases">
        <title>The Coptis chinensis genome and diversification of protoberbering-type alkaloids.</title>
        <authorList>
            <person name="Wang B."/>
            <person name="Shu S."/>
            <person name="Song C."/>
            <person name="Liu Y."/>
        </authorList>
    </citation>
    <scope>NUCLEOTIDE SEQUENCE [LARGE SCALE GENOMIC DNA]</scope>
    <source>
        <strain evidence="7">HL-2020</strain>
        <tissue evidence="7">Leaf</tissue>
    </source>
</reference>
<dbReference type="Gene3D" id="1.20.1560.10">
    <property type="entry name" value="ABC transporter type 1, transmembrane domain"/>
    <property type="match status" value="2"/>
</dbReference>
<evidence type="ECO:0000313" key="7">
    <source>
        <dbReference type="EMBL" id="KAF9599023.1"/>
    </source>
</evidence>
<keyword evidence="4 5" id="KW-0472">Membrane</keyword>
<dbReference type="GO" id="GO:0016020">
    <property type="term" value="C:membrane"/>
    <property type="evidence" value="ECO:0007669"/>
    <property type="project" value="UniProtKB-SubCell"/>
</dbReference>
<dbReference type="CDD" id="cd18578">
    <property type="entry name" value="ABC_6TM_Pgp_ABCB1_D2_like"/>
    <property type="match status" value="1"/>
</dbReference>
<dbReference type="SUPFAM" id="SSF90123">
    <property type="entry name" value="ABC transporter transmembrane region"/>
    <property type="match status" value="1"/>
</dbReference>
<dbReference type="InterPro" id="IPR036640">
    <property type="entry name" value="ABC1_TM_sf"/>
</dbReference>
<name>A0A835HLE6_9MAGN</name>
<dbReference type="AlphaFoldDB" id="A0A835HLE6"/>
<dbReference type="SUPFAM" id="SSF52540">
    <property type="entry name" value="P-loop containing nucleoside triphosphate hydrolases"/>
    <property type="match status" value="1"/>
</dbReference>
<organism evidence="7 8">
    <name type="scientific">Coptis chinensis</name>
    <dbReference type="NCBI Taxonomy" id="261450"/>
    <lineage>
        <taxon>Eukaryota</taxon>
        <taxon>Viridiplantae</taxon>
        <taxon>Streptophyta</taxon>
        <taxon>Embryophyta</taxon>
        <taxon>Tracheophyta</taxon>
        <taxon>Spermatophyta</taxon>
        <taxon>Magnoliopsida</taxon>
        <taxon>Ranunculales</taxon>
        <taxon>Ranunculaceae</taxon>
        <taxon>Coptidoideae</taxon>
        <taxon>Coptis</taxon>
    </lineage>
</organism>
<dbReference type="Gene3D" id="3.40.50.300">
    <property type="entry name" value="P-loop containing nucleotide triphosphate hydrolases"/>
    <property type="match status" value="2"/>
</dbReference>
<dbReference type="PROSITE" id="PS50929">
    <property type="entry name" value="ABC_TM1F"/>
    <property type="match status" value="1"/>
</dbReference>
<dbReference type="InterPro" id="IPR039421">
    <property type="entry name" value="Type_1_exporter"/>
</dbReference>
<evidence type="ECO:0000256" key="3">
    <source>
        <dbReference type="ARBA" id="ARBA00022989"/>
    </source>
</evidence>
<keyword evidence="2 5" id="KW-0812">Transmembrane</keyword>
<dbReference type="PANTHER" id="PTHR24221">
    <property type="entry name" value="ATP-BINDING CASSETTE SUB-FAMILY B"/>
    <property type="match status" value="1"/>
</dbReference>
<comment type="subcellular location">
    <subcellularLocation>
        <location evidence="1">Membrane</location>
        <topology evidence="1">Multi-pass membrane protein</topology>
    </subcellularLocation>
</comment>
<evidence type="ECO:0000256" key="5">
    <source>
        <dbReference type="SAM" id="Phobius"/>
    </source>
</evidence>
<dbReference type="GO" id="GO:0005524">
    <property type="term" value="F:ATP binding"/>
    <property type="evidence" value="ECO:0007669"/>
    <property type="project" value="InterPro"/>
</dbReference>
<dbReference type="Proteomes" id="UP000631114">
    <property type="component" value="Unassembled WGS sequence"/>
</dbReference>
<protein>
    <recommendedName>
        <fullName evidence="6">ABC transmembrane type-1 domain-containing protein</fullName>
    </recommendedName>
</protein>
<dbReference type="OrthoDB" id="6500128at2759"/>
<dbReference type="FunFam" id="1.20.1560.10:FF:000025">
    <property type="entry name" value="ABC transporter B family member 9"/>
    <property type="match status" value="1"/>
</dbReference>
<evidence type="ECO:0000313" key="8">
    <source>
        <dbReference type="Proteomes" id="UP000631114"/>
    </source>
</evidence>
<feature type="transmembrane region" description="Helical" evidence="5">
    <location>
        <begin position="32"/>
        <end position="56"/>
    </location>
</feature>
<dbReference type="EMBL" id="JADFTS010000007">
    <property type="protein sequence ID" value="KAF9599023.1"/>
    <property type="molecule type" value="Genomic_DNA"/>
</dbReference>
<accession>A0A835HLE6</accession>
<evidence type="ECO:0000256" key="1">
    <source>
        <dbReference type="ARBA" id="ARBA00004141"/>
    </source>
</evidence>
<dbReference type="InterPro" id="IPR011527">
    <property type="entry name" value="ABC1_TM_dom"/>
</dbReference>
<dbReference type="InterPro" id="IPR027417">
    <property type="entry name" value="P-loop_NTPase"/>
</dbReference>
<evidence type="ECO:0000256" key="4">
    <source>
        <dbReference type="ARBA" id="ARBA00023136"/>
    </source>
</evidence>
<proteinExistence type="predicted"/>
<evidence type="ECO:0000256" key="2">
    <source>
        <dbReference type="ARBA" id="ARBA00022692"/>
    </source>
</evidence>
<gene>
    <name evidence="7" type="ORF">IFM89_033368</name>
</gene>
<feature type="domain" description="ABC transmembrane type-1" evidence="6">
    <location>
        <begin position="6"/>
        <end position="217"/>
    </location>
</feature>
<dbReference type="Pfam" id="PF00664">
    <property type="entry name" value="ABC_membrane"/>
    <property type="match status" value="1"/>
</dbReference>
<sequence length="392" mass="42820">MELYFQVLVYSSPVWSKHSMNPPSDLRKDSRFWPWSLIFVSVGIVSFLASSARAYCFGVAGCRLVKRIRSIMCFQLVVHMEVSSFDEPEHLSAVIGARLSADAANVCGVVGDALALLVQNAATTIACWQLAMIVLVMLPVVGFNGWVQMKFMKGFTADAKASQIANDAVGNMRTVSSLCAEEKVMQLYKRKCEGPRKTGIRQGLVFFSLFVAAIGISESSSYIPDSGTAKDSTASLFAILDRKSKIDSGDDSGMALGDIKGEIQFRSVNFKYPRRPDVQILIDICLVIDPYKVSYTIREGCTCNGQRAKKKLLSDEATSALDAESERVVQGALDRVMVSRTTIVGLSTIKNADLIAVIKNGIITEKGKHEELLNIENGVYANLAALHMRSSS</sequence>
<keyword evidence="3 5" id="KW-1133">Transmembrane helix</keyword>
<evidence type="ECO:0000259" key="6">
    <source>
        <dbReference type="PROSITE" id="PS50929"/>
    </source>
</evidence>
<keyword evidence="8" id="KW-1185">Reference proteome</keyword>